<dbReference type="Proteomes" id="UP000606172">
    <property type="component" value="Unassembled WGS sequence"/>
</dbReference>
<reference evidence="2" key="1">
    <citation type="submission" date="2021-01" db="EMBL/GenBank/DDBJ databases">
        <title>Whole genome shotgun sequence of Sinosporangium siamense NBRC 109515.</title>
        <authorList>
            <person name="Komaki H."/>
            <person name="Tamura T."/>
        </authorList>
    </citation>
    <scope>NUCLEOTIDE SEQUENCE</scope>
    <source>
        <strain evidence="2">NBRC 109515</strain>
    </source>
</reference>
<feature type="compositionally biased region" description="Polar residues" evidence="1">
    <location>
        <begin position="1"/>
        <end position="11"/>
    </location>
</feature>
<feature type="region of interest" description="Disordered" evidence="1">
    <location>
        <begin position="1"/>
        <end position="20"/>
    </location>
</feature>
<dbReference type="AlphaFoldDB" id="A0A919RIG8"/>
<gene>
    <name evidence="2" type="ORF">Ssi02_36410</name>
</gene>
<sequence length="128" mass="13695">MQLTQQSTPAPAQNLPAGDNTMVTGPMGDCVSVVVLWNPDGNGQYQNVRGYHGSGGFQAINLNSLFNAVPNVAATRVIGFFTTQSSSSNDRQRFQDYCAANIANAVRTIAQGGGNYRVDRNGVWAIQQ</sequence>
<protein>
    <submittedName>
        <fullName evidence="2">Uncharacterized protein</fullName>
    </submittedName>
</protein>
<name>A0A919RIG8_9ACTN</name>
<proteinExistence type="predicted"/>
<evidence type="ECO:0000256" key="1">
    <source>
        <dbReference type="SAM" id="MobiDB-lite"/>
    </source>
</evidence>
<evidence type="ECO:0000313" key="3">
    <source>
        <dbReference type="Proteomes" id="UP000606172"/>
    </source>
</evidence>
<keyword evidence="3" id="KW-1185">Reference proteome</keyword>
<accession>A0A919RIG8</accession>
<comment type="caution">
    <text evidence="2">The sequence shown here is derived from an EMBL/GenBank/DDBJ whole genome shotgun (WGS) entry which is preliminary data.</text>
</comment>
<evidence type="ECO:0000313" key="2">
    <source>
        <dbReference type="EMBL" id="GII93410.1"/>
    </source>
</evidence>
<dbReference type="RefSeq" id="WP_204026833.1">
    <property type="nucleotide sequence ID" value="NZ_BOOW01000022.1"/>
</dbReference>
<organism evidence="2 3">
    <name type="scientific">Sinosporangium siamense</name>
    <dbReference type="NCBI Taxonomy" id="1367973"/>
    <lineage>
        <taxon>Bacteria</taxon>
        <taxon>Bacillati</taxon>
        <taxon>Actinomycetota</taxon>
        <taxon>Actinomycetes</taxon>
        <taxon>Streptosporangiales</taxon>
        <taxon>Streptosporangiaceae</taxon>
        <taxon>Sinosporangium</taxon>
    </lineage>
</organism>
<dbReference type="EMBL" id="BOOW01000022">
    <property type="protein sequence ID" value="GII93410.1"/>
    <property type="molecule type" value="Genomic_DNA"/>
</dbReference>